<dbReference type="Pfam" id="PF07228">
    <property type="entry name" value="SpoIIE"/>
    <property type="match status" value="1"/>
</dbReference>
<dbReference type="PANTHER" id="PTHR43156:SF2">
    <property type="entry name" value="STAGE II SPORULATION PROTEIN E"/>
    <property type="match status" value="1"/>
</dbReference>
<dbReference type="SMART" id="SM00331">
    <property type="entry name" value="PP2C_SIG"/>
    <property type="match status" value="1"/>
</dbReference>
<keyword evidence="5" id="KW-1185">Reference proteome</keyword>
<dbReference type="InterPro" id="IPR045768">
    <property type="entry name" value="SpoIIE_N"/>
</dbReference>
<feature type="transmembrane region" description="Helical" evidence="2">
    <location>
        <begin position="164"/>
        <end position="190"/>
    </location>
</feature>
<dbReference type="Proteomes" id="UP000325292">
    <property type="component" value="Chromosome"/>
</dbReference>
<dbReference type="SUPFAM" id="SSF81606">
    <property type="entry name" value="PP2C-like"/>
    <property type="match status" value="1"/>
</dbReference>
<dbReference type="InterPro" id="IPR052016">
    <property type="entry name" value="Bact_Sigma-Reg"/>
</dbReference>
<evidence type="ECO:0000313" key="4">
    <source>
        <dbReference type="EMBL" id="AUW95335.1"/>
    </source>
</evidence>
<keyword evidence="2" id="KW-0472">Membrane</keyword>
<feature type="domain" description="PPM-type phosphatase" evidence="3">
    <location>
        <begin position="444"/>
        <end position="653"/>
    </location>
</feature>
<proteinExistence type="predicted"/>
<reference evidence="4 5" key="1">
    <citation type="journal article" date="2019" name="Sci. Rep.">
        <title>Sulfobacillus thermotolerans: new insights into resistance and metabolic capacities of acidophilic chemolithotrophs.</title>
        <authorList>
            <person name="Panyushkina A.E."/>
            <person name="Babenko V.V."/>
            <person name="Nikitina A.S."/>
            <person name="Selezneva O.V."/>
            <person name="Tsaplina I.A."/>
            <person name="Letarova M.A."/>
            <person name="Kostryukova E.S."/>
            <person name="Letarov A.V."/>
        </authorList>
    </citation>
    <scope>NUCLEOTIDE SEQUENCE [LARGE SCALE GENOMIC DNA]</scope>
    <source>
        <strain evidence="4 5">Kr1</strain>
    </source>
</reference>
<sequence>MMMALVGLVLGQAMIFHRAAPFLWIVLVLVWPRWRSVFGAVLIGGLIGTVLGINWISSVALLGLALAIPMPWHRIGRGWMQWPLVGLGAGGLYLAGRGVNSFEAIMAGLIGMGAILLYWAALRQIHVWDTGQGNQATLVMGLAATGSLIAGLEGWMFGPFSPSLIVGGLLILGAAVLNGPAGGAVAGATLGFTLAVRGSGPGGGLGILVVGGFLAGILASRQWRLAPVGLIAGIVLYAVMVRLPHQMTMLWVSLGVAGVLFQALPGSFVTAARLWVQVLVTGERPDQLPARMEQIAGVMKEMAHAFQIEEEETGQETSLVEVVVGQVCRKCSLYRSCWEDEFYRSYRGLLDLTNQPTGELLSVADLSGDLQKRCIRPDAVVQAANVALGKERERARYRLRVKESRALAERQLGGLASLIQEMAQDLSPGHMPRAGVRVVEPALDCEVGVAKRPRRGGIVTGDSEMVCELGKDRVVFALSDGMGVGPRAAWESGTAVALLEQLLKAGFNQVLAVRAVNTTLLLRSVEDHFATLDLLMVDRVGKGAEMVKVAAAPTFLCRNRRVEIIRSHAVPVGILQEVHVEPVYHTLDPGDLIVMVTDGVLEGADAHAEETLSKLLQEMPTANPQVMAETILSYMLGHDQDGRDDAAVMVVQIKGHRQASRIPSISEPREWQHIPPVPLKASRR</sequence>
<feature type="transmembrane region" description="Helical" evidence="2">
    <location>
        <begin position="225"/>
        <end position="243"/>
    </location>
</feature>
<feature type="transmembrane region" description="Helical" evidence="2">
    <location>
        <begin position="133"/>
        <end position="152"/>
    </location>
</feature>
<keyword evidence="1" id="KW-0378">Hydrolase</keyword>
<dbReference type="InterPro" id="IPR001932">
    <property type="entry name" value="PPM-type_phosphatase-like_dom"/>
</dbReference>
<organism evidence="4 5">
    <name type="scientific">Sulfobacillus thermotolerans</name>
    <dbReference type="NCBI Taxonomy" id="338644"/>
    <lineage>
        <taxon>Bacteria</taxon>
        <taxon>Bacillati</taxon>
        <taxon>Bacillota</taxon>
        <taxon>Clostridia</taxon>
        <taxon>Eubacteriales</taxon>
        <taxon>Clostridiales Family XVII. Incertae Sedis</taxon>
        <taxon>Sulfobacillus</taxon>
    </lineage>
</organism>
<dbReference type="Pfam" id="PF19732">
    <property type="entry name" value="SpoIIE_N"/>
    <property type="match status" value="1"/>
</dbReference>
<accession>A0ABN5H3N8</accession>
<dbReference type="EMBL" id="CP019454">
    <property type="protein sequence ID" value="AUW95335.1"/>
    <property type="molecule type" value="Genomic_DNA"/>
</dbReference>
<evidence type="ECO:0000313" key="5">
    <source>
        <dbReference type="Proteomes" id="UP000325292"/>
    </source>
</evidence>
<feature type="transmembrane region" description="Helical" evidence="2">
    <location>
        <begin position="37"/>
        <end position="67"/>
    </location>
</feature>
<evidence type="ECO:0000256" key="1">
    <source>
        <dbReference type="ARBA" id="ARBA00022801"/>
    </source>
</evidence>
<feature type="transmembrane region" description="Helical" evidence="2">
    <location>
        <begin position="102"/>
        <end position="121"/>
    </location>
</feature>
<feature type="transmembrane region" description="Helical" evidence="2">
    <location>
        <begin position="79"/>
        <end position="96"/>
    </location>
</feature>
<gene>
    <name evidence="4" type="ORF">BXT84_01775</name>
</gene>
<evidence type="ECO:0000256" key="2">
    <source>
        <dbReference type="SAM" id="Phobius"/>
    </source>
</evidence>
<evidence type="ECO:0000259" key="3">
    <source>
        <dbReference type="SMART" id="SM00331"/>
    </source>
</evidence>
<keyword evidence="2" id="KW-0812">Transmembrane</keyword>
<dbReference type="InterPro" id="IPR036457">
    <property type="entry name" value="PPM-type-like_dom_sf"/>
</dbReference>
<keyword evidence="2" id="KW-1133">Transmembrane helix</keyword>
<protein>
    <recommendedName>
        <fullName evidence="3">PPM-type phosphatase domain-containing protein</fullName>
    </recommendedName>
</protein>
<feature type="transmembrane region" description="Helical" evidence="2">
    <location>
        <begin position="202"/>
        <end position="219"/>
    </location>
</feature>
<dbReference type="PANTHER" id="PTHR43156">
    <property type="entry name" value="STAGE II SPORULATION PROTEIN E-RELATED"/>
    <property type="match status" value="1"/>
</dbReference>
<name>A0ABN5H3N8_9FIRM</name>
<dbReference type="Gene3D" id="3.60.40.10">
    <property type="entry name" value="PPM-type phosphatase domain"/>
    <property type="match status" value="1"/>
</dbReference>